<evidence type="ECO:0000313" key="2">
    <source>
        <dbReference type="Proteomes" id="UP000028091"/>
    </source>
</evidence>
<protein>
    <submittedName>
        <fullName evidence="1">Uncharacterized protein</fullName>
    </submittedName>
</protein>
<gene>
    <name evidence="1" type="ORF">BA70_19245</name>
</gene>
<organism evidence="1 2">
    <name type="scientific">Bacillus zhangzhouensis</name>
    <dbReference type="NCBI Taxonomy" id="1178540"/>
    <lineage>
        <taxon>Bacteria</taxon>
        <taxon>Bacillati</taxon>
        <taxon>Bacillota</taxon>
        <taxon>Bacilli</taxon>
        <taxon>Bacillales</taxon>
        <taxon>Bacillaceae</taxon>
        <taxon>Bacillus</taxon>
    </lineage>
</organism>
<dbReference type="EMBL" id="JOTP01000008">
    <property type="protein sequence ID" value="KEP26717.1"/>
    <property type="molecule type" value="Genomic_DNA"/>
</dbReference>
<dbReference type="AlphaFoldDB" id="A0A081LBU1"/>
<name>A0A081LBU1_9BACI</name>
<sequence>MIQKSRTKRLPYFTQSLLYDAEYKKSTYLEGEDQAWRLFLQMRKRKKQTISLLFRGIIMHR</sequence>
<dbReference type="Proteomes" id="UP000028091">
    <property type="component" value="Unassembled WGS sequence"/>
</dbReference>
<accession>A0A081LBU1</accession>
<reference evidence="1 2" key="1">
    <citation type="submission" date="2012-09" db="EMBL/GenBank/DDBJ databases">
        <title>Genome Sequence of Bacillus sp. DW5-4.</title>
        <authorList>
            <person name="Lai Q."/>
            <person name="Liu Y."/>
            <person name="Shao Z."/>
        </authorList>
    </citation>
    <scope>NUCLEOTIDE SEQUENCE [LARGE SCALE GENOMIC DNA]</scope>
    <source>
        <strain evidence="1 2">DW5-4</strain>
    </source>
</reference>
<evidence type="ECO:0000313" key="1">
    <source>
        <dbReference type="EMBL" id="KEP26717.1"/>
    </source>
</evidence>
<comment type="caution">
    <text evidence="1">The sequence shown here is derived from an EMBL/GenBank/DDBJ whole genome shotgun (WGS) entry which is preliminary data.</text>
</comment>
<keyword evidence="2" id="KW-1185">Reference proteome</keyword>
<proteinExistence type="predicted"/>